<dbReference type="InterPro" id="IPR038299">
    <property type="entry name" value="DAO_C_sf"/>
</dbReference>
<dbReference type="STRING" id="1121409.SAMN02745124_03549"/>
<dbReference type="InterPro" id="IPR000447">
    <property type="entry name" value="G3P_DH_FAD-dep"/>
</dbReference>
<evidence type="ECO:0000313" key="10">
    <source>
        <dbReference type="Proteomes" id="UP000184139"/>
    </source>
</evidence>
<protein>
    <submittedName>
        <fullName evidence="9">Glycerol-3-phosphate dehydrogenase</fullName>
    </submittedName>
</protein>
<keyword evidence="6" id="KW-0560">Oxidoreductase</keyword>
<reference evidence="9 10" key="1">
    <citation type="submission" date="2016-11" db="EMBL/GenBank/DDBJ databases">
        <authorList>
            <person name="Jaros S."/>
            <person name="Januszkiewicz K."/>
            <person name="Wedrychowicz H."/>
        </authorList>
    </citation>
    <scope>NUCLEOTIDE SEQUENCE [LARGE SCALE GENOMIC DNA]</scope>
    <source>
        <strain evidence="9 10">DSM 9705</strain>
    </source>
</reference>
<evidence type="ECO:0000256" key="4">
    <source>
        <dbReference type="ARBA" id="ARBA00022798"/>
    </source>
</evidence>
<feature type="domain" description="Alpha-glycerophosphate oxidase C-terminal" evidence="8">
    <location>
        <begin position="434"/>
        <end position="543"/>
    </location>
</feature>
<dbReference type="Pfam" id="PF16901">
    <property type="entry name" value="DAO_C"/>
    <property type="match status" value="1"/>
</dbReference>
<dbReference type="RefSeq" id="WP_073378142.1">
    <property type="nucleotide sequence ID" value="NZ_FQXS01000026.1"/>
</dbReference>
<dbReference type="Gene3D" id="3.50.50.60">
    <property type="entry name" value="FAD/NAD(P)-binding domain"/>
    <property type="match status" value="1"/>
</dbReference>
<dbReference type="PRINTS" id="PR01001">
    <property type="entry name" value="FADG3PDH"/>
</dbReference>
<dbReference type="SUPFAM" id="SSF51905">
    <property type="entry name" value="FAD/NAD(P)-binding domain"/>
    <property type="match status" value="1"/>
</dbReference>
<dbReference type="Gene3D" id="3.30.9.10">
    <property type="entry name" value="D-Amino Acid Oxidase, subunit A, domain 2"/>
    <property type="match status" value="1"/>
</dbReference>
<dbReference type="GO" id="GO:0046168">
    <property type="term" value="P:glycerol-3-phosphate catabolic process"/>
    <property type="evidence" value="ECO:0007669"/>
    <property type="project" value="TreeGrafter"/>
</dbReference>
<dbReference type="GO" id="GO:0006071">
    <property type="term" value="P:glycerol metabolic process"/>
    <property type="evidence" value="ECO:0007669"/>
    <property type="project" value="UniProtKB-KW"/>
</dbReference>
<evidence type="ECO:0000259" key="7">
    <source>
        <dbReference type="Pfam" id="PF01266"/>
    </source>
</evidence>
<gene>
    <name evidence="9" type="ORF">SAMN02745124_03549</name>
</gene>
<organism evidence="9 10">
    <name type="scientific">Desulfofustis glycolicus DSM 9705</name>
    <dbReference type="NCBI Taxonomy" id="1121409"/>
    <lineage>
        <taxon>Bacteria</taxon>
        <taxon>Pseudomonadati</taxon>
        <taxon>Thermodesulfobacteriota</taxon>
        <taxon>Desulfobulbia</taxon>
        <taxon>Desulfobulbales</taxon>
        <taxon>Desulfocapsaceae</taxon>
        <taxon>Desulfofustis</taxon>
    </lineage>
</organism>
<evidence type="ECO:0000256" key="3">
    <source>
        <dbReference type="ARBA" id="ARBA00022630"/>
    </source>
</evidence>
<dbReference type="GO" id="GO:0004368">
    <property type="term" value="F:glycerol-3-phosphate dehydrogenase (quinone) activity"/>
    <property type="evidence" value="ECO:0007669"/>
    <property type="project" value="InterPro"/>
</dbReference>
<sequence>MKREIVSLQSTEFDTVVIGGGITGACLAHDAALRGLRVALVEKDDFGVSTSAASSKLLHGGIRYLQKLQFGKVRESARERTYFQVIAPHATRCVPFLIPTIGGSLMKGRAALLAGMNLYRLLCAGLNRLIKDPVKRIEFGRLYSRRQVLEKVPLLQAIDGLNGAHTLFEVHMNNSERVTLAFVKTAVEHGAVAANYVRVIDFIQHGEQISGVMCRDQLSGQEFPVRARIVVNAAGPFLPGINKLLKGAHLRKEPTGFSKGVHLVTRQIEQRYALALSSGKKTEGLVTRGGRHIFLIPWRGRSLIGTTNVPFTGNLDEVRVTNRDIRDFLQDINAIIPGVGLRQDDVHYAFAGLYPLISDDIKTDTYQGTGEYQVVDHAGQDQLAGMVSVLGAKYTTARAIAEQAIDIVVAKLNKPELRCRTATEPLGEGRIDDLEAFIVDRQERYRNLLPAETVHHLVVSYGSAVDQVIAFCRETDGYLEPLAGNRETLAGEVAWAVQQEMACTMDDVVFARTGLGTIGHPGEAVLQKVFSIMSGILGWPDERYRQEVNLVEQRYRYLDD</sequence>
<dbReference type="PANTHER" id="PTHR11985">
    <property type="entry name" value="GLYCEROL-3-PHOSPHATE DEHYDROGENASE"/>
    <property type="match status" value="1"/>
</dbReference>
<dbReference type="PANTHER" id="PTHR11985:SF35">
    <property type="entry name" value="ANAEROBIC GLYCEROL-3-PHOSPHATE DEHYDROGENASE SUBUNIT A"/>
    <property type="match status" value="1"/>
</dbReference>
<keyword evidence="3" id="KW-0285">Flavoprotein</keyword>
<comment type="similarity">
    <text evidence="2">Belongs to the FAD-dependent glycerol-3-phosphate dehydrogenase family.</text>
</comment>
<accession>A0A1M5Y159</accession>
<comment type="cofactor">
    <cofactor evidence="1">
        <name>FAD</name>
        <dbReference type="ChEBI" id="CHEBI:57692"/>
    </cofactor>
</comment>
<dbReference type="Gene3D" id="1.10.8.870">
    <property type="entry name" value="Alpha-glycerophosphate oxidase, cap domain"/>
    <property type="match status" value="1"/>
</dbReference>
<proteinExistence type="inferred from homology"/>
<dbReference type="EMBL" id="FQXS01000026">
    <property type="protein sequence ID" value="SHI05800.1"/>
    <property type="molecule type" value="Genomic_DNA"/>
</dbReference>
<evidence type="ECO:0000256" key="1">
    <source>
        <dbReference type="ARBA" id="ARBA00001974"/>
    </source>
</evidence>
<evidence type="ECO:0000313" key="9">
    <source>
        <dbReference type="EMBL" id="SHI05800.1"/>
    </source>
</evidence>
<dbReference type="OrthoDB" id="9766796at2"/>
<evidence type="ECO:0000256" key="2">
    <source>
        <dbReference type="ARBA" id="ARBA00007330"/>
    </source>
</evidence>
<name>A0A1M5Y159_9BACT</name>
<dbReference type="Proteomes" id="UP000184139">
    <property type="component" value="Unassembled WGS sequence"/>
</dbReference>
<dbReference type="Pfam" id="PF01266">
    <property type="entry name" value="DAO"/>
    <property type="match status" value="1"/>
</dbReference>
<dbReference type="PROSITE" id="PS51257">
    <property type="entry name" value="PROKAR_LIPOPROTEIN"/>
    <property type="match status" value="1"/>
</dbReference>
<evidence type="ECO:0000256" key="6">
    <source>
        <dbReference type="ARBA" id="ARBA00023002"/>
    </source>
</evidence>
<keyword evidence="10" id="KW-1185">Reference proteome</keyword>
<dbReference type="InterPro" id="IPR006076">
    <property type="entry name" value="FAD-dep_OxRdtase"/>
</dbReference>
<dbReference type="InterPro" id="IPR036188">
    <property type="entry name" value="FAD/NAD-bd_sf"/>
</dbReference>
<dbReference type="InterPro" id="IPR031656">
    <property type="entry name" value="DAO_C"/>
</dbReference>
<dbReference type="AlphaFoldDB" id="A0A1M5Y159"/>
<feature type="domain" description="FAD dependent oxidoreductase" evidence="7">
    <location>
        <begin position="14"/>
        <end position="360"/>
    </location>
</feature>
<evidence type="ECO:0000259" key="8">
    <source>
        <dbReference type="Pfam" id="PF16901"/>
    </source>
</evidence>
<keyword evidence="4" id="KW-0319">Glycerol metabolism</keyword>
<evidence type="ECO:0000256" key="5">
    <source>
        <dbReference type="ARBA" id="ARBA00022827"/>
    </source>
</evidence>
<keyword evidence="5" id="KW-0274">FAD</keyword>